<keyword evidence="2" id="KW-1185">Reference proteome</keyword>
<reference evidence="1" key="1">
    <citation type="submission" date="2021-06" db="EMBL/GenBank/DDBJ databases">
        <authorList>
            <person name="Kallberg Y."/>
            <person name="Tangrot J."/>
            <person name="Rosling A."/>
        </authorList>
    </citation>
    <scope>NUCLEOTIDE SEQUENCE</scope>
    <source>
        <strain evidence="1">CL551</strain>
    </source>
</reference>
<dbReference type="EMBL" id="CAJVPV010006775">
    <property type="protein sequence ID" value="CAG8610213.1"/>
    <property type="molecule type" value="Genomic_DNA"/>
</dbReference>
<dbReference type="OrthoDB" id="2420837at2759"/>
<comment type="caution">
    <text evidence="1">The sequence shown here is derived from an EMBL/GenBank/DDBJ whole genome shotgun (WGS) entry which is preliminary data.</text>
</comment>
<evidence type="ECO:0000313" key="1">
    <source>
        <dbReference type="EMBL" id="CAG8610213.1"/>
    </source>
</evidence>
<dbReference type="AlphaFoldDB" id="A0A9N9GLB3"/>
<evidence type="ECO:0000313" key="2">
    <source>
        <dbReference type="Proteomes" id="UP000789342"/>
    </source>
</evidence>
<name>A0A9N9GLB3_9GLOM</name>
<gene>
    <name evidence="1" type="ORF">AMORRO_LOCUS8184</name>
</gene>
<dbReference type="Proteomes" id="UP000789342">
    <property type="component" value="Unassembled WGS sequence"/>
</dbReference>
<protein>
    <submittedName>
        <fullName evidence="1">13130_t:CDS:1</fullName>
    </submittedName>
</protein>
<proteinExistence type="predicted"/>
<accession>A0A9N9GLB3</accession>
<sequence length="185" mass="21535">MAESWNEMVELTIMNCWKKMDILPLVSNDEIEFNKNVHQESSGQEKCQIRELLSDFTSKKINPTIIQEIQYYVLITNANIPIKEFLNDAQIVEIVLAEQLEDEQGNLNDSNEELCNILSLNILLGLKNFIIFFKQQMSSDFNADDLKVFQKYLPLMEKKNAEAKKQKSIMDFFDSLKIQETTNNN</sequence>
<organism evidence="1 2">
    <name type="scientific">Acaulospora morrowiae</name>
    <dbReference type="NCBI Taxonomy" id="94023"/>
    <lineage>
        <taxon>Eukaryota</taxon>
        <taxon>Fungi</taxon>
        <taxon>Fungi incertae sedis</taxon>
        <taxon>Mucoromycota</taxon>
        <taxon>Glomeromycotina</taxon>
        <taxon>Glomeromycetes</taxon>
        <taxon>Diversisporales</taxon>
        <taxon>Acaulosporaceae</taxon>
        <taxon>Acaulospora</taxon>
    </lineage>
</organism>